<feature type="region of interest" description="Disordered" evidence="1">
    <location>
        <begin position="200"/>
        <end position="221"/>
    </location>
</feature>
<comment type="caution">
    <text evidence="2">The sequence shown here is derived from an EMBL/GenBank/DDBJ whole genome shotgun (WGS) entry which is preliminary data.</text>
</comment>
<evidence type="ECO:0000313" key="2">
    <source>
        <dbReference type="EMBL" id="MCH95181.1"/>
    </source>
</evidence>
<name>A0A392N606_9FABA</name>
<evidence type="ECO:0000313" key="3">
    <source>
        <dbReference type="Proteomes" id="UP000265520"/>
    </source>
</evidence>
<accession>A0A392N606</accession>
<reference evidence="2 3" key="1">
    <citation type="journal article" date="2018" name="Front. Plant Sci.">
        <title>Red Clover (Trifolium pratense) and Zigzag Clover (T. medium) - A Picture of Genomic Similarities and Differences.</title>
        <authorList>
            <person name="Dluhosova J."/>
            <person name="Istvanek J."/>
            <person name="Nedelnik J."/>
            <person name="Repkova J."/>
        </authorList>
    </citation>
    <scope>NUCLEOTIDE SEQUENCE [LARGE SCALE GENOMIC DNA]</scope>
    <source>
        <strain evidence="3">cv. 10/8</strain>
        <tissue evidence="2">Leaf</tissue>
    </source>
</reference>
<protein>
    <submittedName>
        <fullName evidence="2">DUF4283 domain protein</fullName>
    </submittedName>
</protein>
<feature type="non-terminal residue" evidence="2">
    <location>
        <position position="221"/>
    </location>
</feature>
<dbReference type="Proteomes" id="UP000265520">
    <property type="component" value="Unassembled WGS sequence"/>
</dbReference>
<evidence type="ECO:0000256" key="1">
    <source>
        <dbReference type="SAM" id="MobiDB-lite"/>
    </source>
</evidence>
<sequence>MEDAREWLNQWFREIRPWNPKDVDVDRIVWLRVFGIPAHAWNDNFFALVSKPWGFFMNTDDATSKNLTMDVARILIRTSCQKVVDEFIDVKINAEIFHLRVVEDSYGPMRLMIPQPQGQNGRVVSEDEDEEEEEERRLLAAEEEWERESEGEGENLMALNFFVNAINSPPIVSNQVVGGMCLDVGVSMVDRMCVNGSKGLGQEEGAGGPSLSIIPHKSVMG</sequence>
<dbReference type="AlphaFoldDB" id="A0A392N606"/>
<proteinExistence type="predicted"/>
<dbReference type="PANTHER" id="PTHR34427:SF5">
    <property type="entry name" value="DUF4283 DOMAIN-CONTAINING PROTEIN"/>
    <property type="match status" value="1"/>
</dbReference>
<dbReference type="EMBL" id="LXQA010029153">
    <property type="protein sequence ID" value="MCH95181.1"/>
    <property type="molecule type" value="Genomic_DNA"/>
</dbReference>
<keyword evidence="3" id="KW-1185">Reference proteome</keyword>
<gene>
    <name evidence="2" type="ORF">A2U01_0016155</name>
</gene>
<dbReference type="PANTHER" id="PTHR34427">
    <property type="entry name" value="DUF4283 DOMAIN PROTEIN"/>
    <property type="match status" value="1"/>
</dbReference>
<organism evidence="2 3">
    <name type="scientific">Trifolium medium</name>
    <dbReference type="NCBI Taxonomy" id="97028"/>
    <lineage>
        <taxon>Eukaryota</taxon>
        <taxon>Viridiplantae</taxon>
        <taxon>Streptophyta</taxon>
        <taxon>Embryophyta</taxon>
        <taxon>Tracheophyta</taxon>
        <taxon>Spermatophyta</taxon>
        <taxon>Magnoliopsida</taxon>
        <taxon>eudicotyledons</taxon>
        <taxon>Gunneridae</taxon>
        <taxon>Pentapetalae</taxon>
        <taxon>rosids</taxon>
        <taxon>fabids</taxon>
        <taxon>Fabales</taxon>
        <taxon>Fabaceae</taxon>
        <taxon>Papilionoideae</taxon>
        <taxon>50 kb inversion clade</taxon>
        <taxon>NPAAA clade</taxon>
        <taxon>Hologalegina</taxon>
        <taxon>IRL clade</taxon>
        <taxon>Trifolieae</taxon>
        <taxon>Trifolium</taxon>
    </lineage>
</organism>